<proteinExistence type="predicted"/>
<evidence type="ECO:0000313" key="9">
    <source>
        <dbReference type="Proteomes" id="UP001434883"/>
    </source>
</evidence>
<dbReference type="Proteomes" id="UP001434883">
    <property type="component" value="Unassembled WGS sequence"/>
</dbReference>
<accession>A0ABV0RZJ4</accession>
<evidence type="ECO:0000256" key="6">
    <source>
        <dbReference type="ARBA" id="ARBA00023288"/>
    </source>
</evidence>
<evidence type="ECO:0000256" key="4">
    <source>
        <dbReference type="ARBA" id="ARBA00023054"/>
    </source>
</evidence>
<keyword evidence="4" id="KW-0175">Coiled coil</keyword>
<evidence type="ECO:0000313" key="8">
    <source>
        <dbReference type="EMBL" id="MEQ2213720.1"/>
    </source>
</evidence>
<gene>
    <name evidence="8" type="ORF">XENOCAPTIV_019804</name>
</gene>
<dbReference type="EMBL" id="JAHRIN010063040">
    <property type="protein sequence ID" value="MEQ2213720.1"/>
    <property type="molecule type" value="Genomic_DNA"/>
</dbReference>
<keyword evidence="5" id="KW-0472">Membrane</keyword>
<dbReference type="PANTHER" id="PTHR10498">
    <property type="entry name" value="PARALEMMIN-RELATED"/>
    <property type="match status" value="1"/>
</dbReference>
<evidence type="ECO:0000256" key="1">
    <source>
        <dbReference type="ARBA" id="ARBA00004342"/>
    </source>
</evidence>
<evidence type="ECO:0000256" key="3">
    <source>
        <dbReference type="ARBA" id="ARBA00022553"/>
    </source>
</evidence>
<dbReference type="InterPro" id="IPR004965">
    <property type="entry name" value="Paralemmin"/>
</dbReference>
<name>A0ABV0RZJ4_9TELE</name>
<feature type="region of interest" description="Disordered" evidence="7">
    <location>
        <begin position="1"/>
        <end position="35"/>
    </location>
</feature>
<comment type="subcellular location">
    <subcellularLocation>
        <location evidence="1">Cell membrane</location>
        <topology evidence="1">Lipid-anchor</topology>
        <orientation evidence="1">Cytoplasmic side</orientation>
    </subcellularLocation>
</comment>
<sequence length="112" mass="12676">SKALRERWLLEGPPTAGPDHDQVRSQLEEDEAKTRNLEESVRRLEQDLLSLETGSVSQPVTHCVEMSAPDPGKLLSLCVVLLLFHLTHVSDQLFRLKVKAQSNWAELSHQVR</sequence>
<organism evidence="8 9">
    <name type="scientific">Xenoophorus captivus</name>
    <dbReference type="NCBI Taxonomy" id="1517983"/>
    <lineage>
        <taxon>Eukaryota</taxon>
        <taxon>Metazoa</taxon>
        <taxon>Chordata</taxon>
        <taxon>Craniata</taxon>
        <taxon>Vertebrata</taxon>
        <taxon>Euteleostomi</taxon>
        <taxon>Actinopterygii</taxon>
        <taxon>Neopterygii</taxon>
        <taxon>Teleostei</taxon>
        <taxon>Neoteleostei</taxon>
        <taxon>Acanthomorphata</taxon>
        <taxon>Ovalentaria</taxon>
        <taxon>Atherinomorphae</taxon>
        <taxon>Cyprinodontiformes</taxon>
        <taxon>Goodeidae</taxon>
        <taxon>Xenoophorus</taxon>
    </lineage>
</organism>
<evidence type="ECO:0000256" key="5">
    <source>
        <dbReference type="ARBA" id="ARBA00023136"/>
    </source>
</evidence>
<protein>
    <submittedName>
        <fullName evidence="8">Uncharacterized protein</fullName>
    </submittedName>
</protein>
<evidence type="ECO:0000256" key="7">
    <source>
        <dbReference type="SAM" id="MobiDB-lite"/>
    </source>
</evidence>
<feature type="non-terminal residue" evidence="8">
    <location>
        <position position="1"/>
    </location>
</feature>
<keyword evidence="3" id="KW-0597">Phosphoprotein</keyword>
<comment type="caution">
    <text evidence="8">The sequence shown here is derived from an EMBL/GenBank/DDBJ whole genome shotgun (WGS) entry which is preliminary data.</text>
</comment>
<feature type="compositionally biased region" description="Basic and acidic residues" evidence="7">
    <location>
        <begin position="18"/>
        <end position="35"/>
    </location>
</feature>
<reference evidence="8 9" key="1">
    <citation type="submission" date="2021-06" db="EMBL/GenBank/DDBJ databases">
        <authorList>
            <person name="Palmer J.M."/>
        </authorList>
    </citation>
    <scope>NUCLEOTIDE SEQUENCE [LARGE SCALE GENOMIC DNA]</scope>
    <source>
        <strain evidence="8 9">XC_2019</strain>
        <tissue evidence="8">Muscle</tissue>
    </source>
</reference>
<keyword evidence="2" id="KW-1003">Cell membrane</keyword>
<keyword evidence="6" id="KW-0449">Lipoprotein</keyword>
<keyword evidence="9" id="KW-1185">Reference proteome</keyword>
<evidence type="ECO:0000256" key="2">
    <source>
        <dbReference type="ARBA" id="ARBA00022475"/>
    </source>
</evidence>
<dbReference type="Pfam" id="PF03285">
    <property type="entry name" value="Paralemmin"/>
    <property type="match status" value="1"/>
</dbReference>